<dbReference type="AlphaFoldDB" id="A0A699WZ77"/>
<feature type="non-terminal residue" evidence="1">
    <location>
        <position position="1"/>
    </location>
</feature>
<feature type="non-terminal residue" evidence="1">
    <location>
        <position position="107"/>
    </location>
</feature>
<dbReference type="EMBL" id="BKCJ011782634">
    <property type="protein sequence ID" value="GFD52469.1"/>
    <property type="molecule type" value="Genomic_DNA"/>
</dbReference>
<proteinExistence type="predicted"/>
<comment type="caution">
    <text evidence="1">The sequence shown here is derived from an EMBL/GenBank/DDBJ whole genome shotgun (WGS) entry which is preliminary data.</text>
</comment>
<accession>A0A699WZ77</accession>
<sequence length="107" mass="11100">AARPVAFGKEEQHRPQPRVLLPYPHGVVVKKPFAEEKLGAQVVGFAALFEVDEGLAAGRGGPPPAVALRVQPRLEAVGGGQEKAGFVVVVIGFVQRLSLGLGGIDVG</sequence>
<protein>
    <submittedName>
        <fullName evidence="1">Uncharacterized protein</fullName>
    </submittedName>
</protein>
<reference evidence="1" key="1">
    <citation type="journal article" date="2019" name="Sci. Rep.">
        <title>Draft genome of Tanacetum cinerariifolium, the natural source of mosquito coil.</title>
        <authorList>
            <person name="Yamashiro T."/>
            <person name="Shiraishi A."/>
            <person name="Satake H."/>
            <person name="Nakayama K."/>
        </authorList>
    </citation>
    <scope>NUCLEOTIDE SEQUENCE</scope>
</reference>
<gene>
    <name evidence="1" type="ORF">Tci_924438</name>
</gene>
<organism evidence="1">
    <name type="scientific">Tanacetum cinerariifolium</name>
    <name type="common">Dalmatian daisy</name>
    <name type="synonym">Chrysanthemum cinerariifolium</name>
    <dbReference type="NCBI Taxonomy" id="118510"/>
    <lineage>
        <taxon>Eukaryota</taxon>
        <taxon>Viridiplantae</taxon>
        <taxon>Streptophyta</taxon>
        <taxon>Embryophyta</taxon>
        <taxon>Tracheophyta</taxon>
        <taxon>Spermatophyta</taxon>
        <taxon>Magnoliopsida</taxon>
        <taxon>eudicotyledons</taxon>
        <taxon>Gunneridae</taxon>
        <taxon>Pentapetalae</taxon>
        <taxon>asterids</taxon>
        <taxon>campanulids</taxon>
        <taxon>Asterales</taxon>
        <taxon>Asteraceae</taxon>
        <taxon>Asteroideae</taxon>
        <taxon>Anthemideae</taxon>
        <taxon>Anthemidinae</taxon>
        <taxon>Tanacetum</taxon>
    </lineage>
</organism>
<evidence type="ECO:0000313" key="1">
    <source>
        <dbReference type="EMBL" id="GFD52469.1"/>
    </source>
</evidence>
<name>A0A699WZ77_TANCI</name>